<accession>A0ABW7YZG0</accession>
<evidence type="ECO:0000256" key="1">
    <source>
        <dbReference type="ARBA" id="ARBA00010613"/>
    </source>
</evidence>
<dbReference type="SUPFAM" id="SSF56317">
    <property type="entry name" value="Carbon-nitrogen hydrolase"/>
    <property type="match status" value="1"/>
</dbReference>
<organism evidence="4 5">
    <name type="scientific">Nonomuraea typhae</name>
    <dbReference type="NCBI Taxonomy" id="2603600"/>
    <lineage>
        <taxon>Bacteria</taxon>
        <taxon>Bacillati</taxon>
        <taxon>Actinomycetota</taxon>
        <taxon>Actinomycetes</taxon>
        <taxon>Streptosporangiales</taxon>
        <taxon>Streptosporangiaceae</taxon>
        <taxon>Nonomuraea</taxon>
    </lineage>
</organism>
<reference evidence="4 5" key="1">
    <citation type="submission" date="2024-10" db="EMBL/GenBank/DDBJ databases">
        <title>The Natural Products Discovery Center: Release of the First 8490 Sequenced Strains for Exploring Actinobacteria Biosynthetic Diversity.</title>
        <authorList>
            <person name="Kalkreuter E."/>
            <person name="Kautsar S.A."/>
            <person name="Yang D."/>
            <person name="Bader C.D."/>
            <person name="Teijaro C.N."/>
            <person name="Fluegel L."/>
            <person name="Davis C.M."/>
            <person name="Simpson J.R."/>
            <person name="Lauterbach L."/>
            <person name="Steele A.D."/>
            <person name="Gui C."/>
            <person name="Meng S."/>
            <person name="Li G."/>
            <person name="Viehrig K."/>
            <person name="Ye F."/>
            <person name="Su P."/>
            <person name="Kiefer A.F."/>
            <person name="Nichols A."/>
            <person name="Cepeda A.J."/>
            <person name="Yan W."/>
            <person name="Fan B."/>
            <person name="Jiang Y."/>
            <person name="Adhikari A."/>
            <person name="Zheng C.-J."/>
            <person name="Schuster L."/>
            <person name="Cowan T.M."/>
            <person name="Smanski M.J."/>
            <person name="Chevrette M.G."/>
            <person name="De Carvalho L.P.S."/>
            <person name="Shen B."/>
        </authorList>
    </citation>
    <scope>NUCLEOTIDE SEQUENCE [LARGE SCALE GENOMIC DNA]</scope>
    <source>
        <strain evidence="4 5">NPDC050545</strain>
    </source>
</reference>
<dbReference type="Proteomes" id="UP001612741">
    <property type="component" value="Unassembled WGS sequence"/>
</dbReference>
<dbReference type="PANTHER" id="PTHR23088:SF27">
    <property type="entry name" value="DEAMINATED GLUTATHIONE AMIDASE"/>
    <property type="match status" value="1"/>
</dbReference>
<dbReference type="PROSITE" id="PS50263">
    <property type="entry name" value="CN_HYDROLASE"/>
    <property type="match status" value="1"/>
</dbReference>
<proteinExistence type="inferred from homology"/>
<dbReference type="GO" id="GO:0016787">
    <property type="term" value="F:hydrolase activity"/>
    <property type="evidence" value="ECO:0007669"/>
    <property type="project" value="UniProtKB-KW"/>
</dbReference>
<name>A0ABW7YZG0_9ACTN</name>
<evidence type="ECO:0000313" key="5">
    <source>
        <dbReference type="Proteomes" id="UP001612741"/>
    </source>
</evidence>
<dbReference type="InterPro" id="IPR001110">
    <property type="entry name" value="UPF0012_CS"/>
</dbReference>
<evidence type="ECO:0000259" key="3">
    <source>
        <dbReference type="PROSITE" id="PS50263"/>
    </source>
</evidence>
<evidence type="ECO:0000256" key="2">
    <source>
        <dbReference type="ARBA" id="ARBA00022801"/>
    </source>
</evidence>
<dbReference type="PANTHER" id="PTHR23088">
    <property type="entry name" value="NITRILASE-RELATED"/>
    <property type="match status" value="1"/>
</dbReference>
<dbReference type="PROSITE" id="PS01227">
    <property type="entry name" value="UPF0012"/>
    <property type="match status" value="1"/>
</dbReference>
<sequence length="276" mass="29291">MRIAMAQMSSGQDRADNLRRMAATLDRAAGQGAELVVFPEACSYRGPLAAEHVEDRSGPTLSLLSEKAAEHGIAVLAGGLWLASGDPGRPYNASVFVGPGGENAAEYRKVHLFRLRAAEVDEDEGAYTTPGESLVTVAYRGFVFGLSICYDLRFPELYRALARAGADVLCVPSNFSAVTGAVHWEPLLRARAIENLCYVLAPAQEGVSPDGFVTHGHSLAVDPWGRVLACARDGAGLITVELDRAALDQARAALNAPHETVPSVYGGHVARETVHG</sequence>
<comment type="caution">
    <text evidence="4">The sequence shown here is derived from an EMBL/GenBank/DDBJ whole genome shotgun (WGS) entry which is preliminary data.</text>
</comment>
<dbReference type="EMBL" id="JBITGY010000007">
    <property type="protein sequence ID" value="MFI6501309.1"/>
    <property type="molecule type" value="Genomic_DNA"/>
</dbReference>
<gene>
    <name evidence="4" type="ORF">ACIBG2_28300</name>
</gene>
<dbReference type="Pfam" id="PF00795">
    <property type="entry name" value="CN_hydrolase"/>
    <property type="match status" value="1"/>
</dbReference>
<protein>
    <submittedName>
        <fullName evidence="4">Carbon-nitrogen hydrolase family protein</fullName>
    </submittedName>
</protein>
<evidence type="ECO:0000313" key="4">
    <source>
        <dbReference type="EMBL" id="MFI6501309.1"/>
    </source>
</evidence>
<keyword evidence="5" id="KW-1185">Reference proteome</keyword>
<dbReference type="Gene3D" id="3.60.110.10">
    <property type="entry name" value="Carbon-nitrogen hydrolase"/>
    <property type="match status" value="1"/>
</dbReference>
<dbReference type="InterPro" id="IPR036526">
    <property type="entry name" value="C-N_Hydrolase_sf"/>
</dbReference>
<keyword evidence="2 4" id="KW-0378">Hydrolase</keyword>
<dbReference type="RefSeq" id="WP_397085745.1">
    <property type="nucleotide sequence ID" value="NZ_JBITGY010000007.1"/>
</dbReference>
<comment type="similarity">
    <text evidence="1">Belongs to the carbon-nitrogen hydrolase superfamily. NIT1/NIT2 family.</text>
</comment>
<dbReference type="CDD" id="cd07572">
    <property type="entry name" value="nit"/>
    <property type="match status" value="1"/>
</dbReference>
<dbReference type="InterPro" id="IPR045254">
    <property type="entry name" value="Nit1/2_C-N_Hydrolase"/>
</dbReference>
<dbReference type="InterPro" id="IPR003010">
    <property type="entry name" value="C-N_Hydrolase"/>
</dbReference>
<feature type="domain" description="CN hydrolase" evidence="3">
    <location>
        <begin position="1"/>
        <end position="244"/>
    </location>
</feature>